<evidence type="ECO:0000313" key="5">
    <source>
        <dbReference type="EMBL" id="CBN75029.1"/>
    </source>
</evidence>
<keyword evidence="3" id="KW-0106">Calcium</keyword>
<dbReference type="InterPro" id="IPR002048">
    <property type="entry name" value="EF_hand_dom"/>
</dbReference>
<organism evidence="5 6">
    <name type="scientific">Ectocarpus siliculosus</name>
    <name type="common">Brown alga</name>
    <name type="synonym">Conferva siliculosa</name>
    <dbReference type="NCBI Taxonomy" id="2880"/>
    <lineage>
        <taxon>Eukaryota</taxon>
        <taxon>Sar</taxon>
        <taxon>Stramenopiles</taxon>
        <taxon>Ochrophyta</taxon>
        <taxon>PX clade</taxon>
        <taxon>Phaeophyceae</taxon>
        <taxon>Ectocarpales</taxon>
        <taxon>Ectocarpaceae</taxon>
        <taxon>Ectocarpus</taxon>
    </lineage>
</organism>
<dbReference type="Proteomes" id="UP000002630">
    <property type="component" value="Linkage Group LG16"/>
</dbReference>
<sequence length="383" mass="43366">MAFVSEDRVDLLEEKMRSKIETMTGFKDLEGKSRALEKVFKYFDIGLTGRLDYNQFFAAMTRLNFVGVQRELESLFDRYDEDCSNTIDYKNLCDHIFEMGEHIAMNSTSRSMIERFKAQIFERGGVSGLLALRKHLDSMDLNGSGLLERSQLIQALTNFGIDVDDGPGGDIEKIMGFFDRDVVGRIIIHEFHRGLRGNMPKRRQLVVKGAYERLSANFGGSVTMDVIHRCYDPASHPDVASGRLSPDEAFDDVTCALRRRDDDSSNEHSEQQMAVLFCDFMDYFRDLSAAIENDDYFQAVTLNAWVLPAQECPAEGYDDGNKNANNNNNTRSCRALVTHPDGVQEVLEIENGRGIGAEDHDLMRKRLEEQGVQDIASVSLHEQ</sequence>
<accession>D8LRC4</accession>
<keyword evidence="1" id="KW-0479">Metal-binding</keyword>
<dbReference type="AlphaFoldDB" id="D8LRC4"/>
<dbReference type="STRING" id="2880.D8LRC4"/>
<evidence type="ECO:0000256" key="3">
    <source>
        <dbReference type="ARBA" id="ARBA00022837"/>
    </source>
</evidence>
<dbReference type="SUPFAM" id="SSF47473">
    <property type="entry name" value="EF-hand"/>
    <property type="match status" value="1"/>
</dbReference>
<dbReference type="GO" id="GO:0005509">
    <property type="term" value="F:calcium ion binding"/>
    <property type="evidence" value="ECO:0007669"/>
    <property type="project" value="InterPro"/>
</dbReference>
<dbReference type="OrthoDB" id="444540at2759"/>
<proteinExistence type="predicted"/>
<evidence type="ECO:0000256" key="2">
    <source>
        <dbReference type="ARBA" id="ARBA00022737"/>
    </source>
</evidence>
<dbReference type="InParanoid" id="D8LRC4"/>
<dbReference type="eggNOG" id="KOG0032">
    <property type="taxonomic scope" value="Eukaryota"/>
</dbReference>
<keyword evidence="6" id="KW-1185">Reference proteome</keyword>
<reference evidence="5 6" key="1">
    <citation type="journal article" date="2010" name="Nature">
        <title>The Ectocarpus genome and the independent evolution of multicellularity in brown algae.</title>
        <authorList>
            <person name="Cock J.M."/>
            <person name="Sterck L."/>
            <person name="Rouze P."/>
            <person name="Scornet D."/>
            <person name="Allen A.E."/>
            <person name="Amoutzias G."/>
            <person name="Anthouard V."/>
            <person name="Artiguenave F."/>
            <person name="Aury J.M."/>
            <person name="Badger J.H."/>
            <person name="Beszteri B."/>
            <person name="Billiau K."/>
            <person name="Bonnet E."/>
            <person name="Bothwell J.H."/>
            <person name="Bowler C."/>
            <person name="Boyen C."/>
            <person name="Brownlee C."/>
            <person name="Carrano C.J."/>
            <person name="Charrier B."/>
            <person name="Cho G.Y."/>
            <person name="Coelho S.M."/>
            <person name="Collen J."/>
            <person name="Corre E."/>
            <person name="Da Silva C."/>
            <person name="Delage L."/>
            <person name="Delaroque N."/>
            <person name="Dittami S.M."/>
            <person name="Doulbeau S."/>
            <person name="Elias M."/>
            <person name="Farnham G."/>
            <person name="Gachon C.M."/>
            <person name="Gschloessl B."/>
            <person name="Heesch S."/>
            <person name="Jabbari K."/>
            <person name="Jubin C."/>
            <person name="Kawai H."/>
            <person name="Kimura K."/>
            <person name="Kloareg B."/>
            <person name="Kupper F.C."/>
            <person name="Lang D."/>
            <person name="Le Bail A."/>
            <person name="Leblanc C."/>
            <person name="Lerouge P."/>
            <person name="Lohr M."/>
            <person name="Lopez P.J."/>
            <person name="Martens C."/>
            <person name="Maumus F."/>
            <person name="Michel G."/>
            <person name="Miranda-Saavedra D."/>
            <person name="Morales J."/>
            <person name="Moreau H."/>
            <person name="Motomura T."/>
            <person name="Nagasato C."/>
            <person name="Napoli C.A."/>
            <person name="Nelson D.R."/>
            <person name="Nyvall-Collen P."/>
            <person name="Peters A.F."/>
            <person name="Pommier C."/>
            <person name="Potin P."/>
            <person name="Poulain J."/>
            <person name="Quesneville H."/>
            <person name="Read B."/>
            <person name="Rensing S.A."/>
            <person name="Ritter A."/>
            <person name="Rousvoal S."/>
            <person name="Samanta M."/>
            <person name="Samson G."/>
            <person name="Schroeder D.C."/>
            <person name="Segurens B."/>
            <person name="Strittmatter M."/>
            <person name="Tonon T."/>
            <person name="Tregear J.W."/>
            <person name="Valentin K."/>
            <person name="von Dassow P."/>
            <person name="Yamagishi T."/>
            <person name="Van de Peer Y."/>
            <person name="Wincker P."/>
        </authorList>
    </citation>
    <scope>NUCLEOTIDE SEQUENCE [LARGE SCALE GENOMIC DNA]</scope>
    <source>
        <strain evidence="6">Ec32 / CCAP1310/4</strain>
    </source>
</reference>
<dbReference type="PANTHER" id="PTHR34524">
    <property type="entry name" value="CALCYPHOSIN"/>
    <property type="match status" value="1"/>
</dbReference>
<evidence type="ECO:0000259" key="4">
    <source>
        <dbReference type="PROSITE" id="PS50222"/>
    </source>
</evidence>
<dbReference type="EMBL" id="FN648863">
    <property type="protein sequence ID" value="CBN75029.1"/>
    <property type="molecule type" value="Genomic_DNA"/>
</dbReference>
<name>D8LRC4_ECTSI</name>
<dbReference type="OMA" id="DGVITWH"/>
<feature type="domain" description="EF-hand" evidence="4">
    <location>
        <begin position="127"/>
        <end position="162"/>
    </location>
</feature>
<dbReference type="PROSITE" id="PS50222">
    <property type="entry name" value="EF_HAND_2"/>
    <property type="match status" value="2"/>
</dbReference>
<evidence type="ECO:0000256" key="1">
    <source>
        <dbReference type="ARBA" id="ARBA00022723"/>
    </source>
</evidence>
<dbReference type="InterPro" id="IPR051581">
    <property type="entry name" value="Ca-bind"/>
</dbReference>
<dbReference type="Gene3D" id="1.10.238.10">
    <property type="entry name" value="EF-hand"/>
    <property type="match status" value="3"/>
</dbReference>
<keyword evidence="2" id="KW-0677">Repeat</keyword>
<dbReference type="SMART" id="SM00054">
    <property type="entry name" value="EFh"/>
    <property type="match status" value="4"/>
</dbReference>
<dbReference type="InterPro" id="IPR011992">
    <property type="entry name" value="EF-hand-dom_pair"/>
</dbReference>
<dbReference type="PANTHER" id="PTHR34524:SF6">
    <property type="entry name" value="CALCYPHOSINE LIKE"/>
    <property type="match status" value="1"/>
</dbReference>
<protein>
    <recommendedName>
        <fullName evidence="4">EF-hand domain-containing protein</fullName>
    </recommendedName>
</protein>
<gene>
    <name evidence="5" type="ORF">Esi_0064_0089</name>
</gene>
<dbReference type="EMBL" id="FN649741">
    <property type="protein sequence ID" value="CBN75029.1"/>
    <property type="molecule type" value="Genomic_DNA"/>
</dbReference>
<feature type="domain" description="EF-hand" evidence="4">
    <location>
        <begin position="67"/>
        <end position="102"/>
    </location>
</feature>
<evidence type="ECO:0000313" key="6">
    <source>
        <dbReference type="Proteomes" id="UP000002630"/>
    </source>
</evidence>